<dbReference type="CDD" id="cd00866">
    <property type="entry name" value="PEBP_euk"/>
    <property type="match status" value="1"/>
</dbReference>
<comment type="caution">
    <text evidence="2">The sequence shown here is derived from an EMBL/GenBank/DDBJ whole genome shotgun (WGS) entry which is preliminary data.</text>
</comment>
<dbReference type="GO" id="GO:0030162">
    <property type="term" value="P:regulation of proteolysis"/>
    <property type="evidence" value="ECO:0007669"/>
    <property type="project" value="TreeGrafter"/>
</dbReference>
<dbReference type="OrthoDB" id="2506647at2759"/>
<dbReference type="PANTHER" id="PTHR11362:SF78">
    <property type="entry name" value="PROTEASE INHIBITOR"/>
    <property type="match status" value="1"/>
</dbReference>
<dbReference type="InterPro" id="IPR008914">
    <property type="entry name" value="PEBP"/>
</dbReference>
<name>A0A9P6GGP7_9PLEO</name>
<dbReference type="Pfam" id="PF01161">
    <property type="entry name" value="PBP"/>
    <property type="match status" value="1"/>
</dbReference>
<dbReference type="PANTHER" id="PTHR11362">
    <property type="entry name" value="PHOSPHATIDYLETHANOLAMINE-BINDING PROTEIN"/>
    <property type="match status" value="1"/>
</dbReference>
<dbReference type="AlphaFoldDB" id="A0A9P6GGP7"/>
<gene>
    <name evidence="2" type="ORF">PMIN01_06812</name>
</gene>
<dbReference type="GO" id="GO:0005543">
    <property type="term" value="F:phospholipid binding"/>
    <property type="evidence" value="ECO:0007669"/>
    <property type="project" value="TreeGrafter"/>
</dbReference>
<dbReference type="EMBL" id="WJXW01000006">
    <property type="protein sequence ID" value="KAF9735407.1"/>
    <property type="molecule type" value="Genomic_DNA"/>
</dbReference>
<dbReference type="Gene3D" id="3.90.280.10">
    <property type="entry name" value="PEBP-like"/>
    <property type="match status" value="1"/>
</dbReference>
<feature type="region of interest" description="Disordered" evidence="1">
    <location>
        <begin position="60"/>
        <end position="85"/>
    </location>
</feature>
<evidence type="ECO:0000313" key="2">
    <source>
        <dbReference type="EMBL" id="KAF9735407.1"/>
    </source>
</evidence>
<dbReference type="InterPro" id="IPR035810">
    <property type="entry name" value="PEBP_euk"/>
</dbReference>
<dbReference type="GO" id="GO:0030414">
    <property type="term" value="F:peptidase inhibitor activity"/>
    <property type="evidence" value="ECO:0007669"/>
    <property type="project" value="TreeGrafter"/>
</dbReference>
<evidence type="ECO:0000313" key="3">
    <source>
        <dbReference type="Proteomes" id="UP000756921"/>
    </source>
</evidence>
<sequence length="240" mass="26097">MEQSMKISCNSLIKHKEPITTVCPRDSKQPSFAMPSPTPTIQKFLDQNKDTTAPSLLMTFPSGTRIPAPATKASKPSTTGEPTFSVNQSCLRTHVPGAKYIALSLDVDAPSPSFPLLSPILHYLHTDLVAAAPPSPPISETDTATDTWVQLTPSSGEGTLEAPLTSWLPPGPPRFSAPHRYIFLVWEQPENMGREEVRVTLGLGQEESGLWGKIRYDTEGFVEKLKLGEIVAGTWMDVGS</sequence>
<evidence type="ECO:0008006" key="4">
    <source>
        <dbReference type="Google" id="ProtNLM"/>
    </source>
</evidence>
<proteinExistence type="predicted"/>
<dbReference type="Proteomes" id="UP000756921">
    <property type="component" value="Unassembled WGS sequence"/>
</dbReference>
<organism evidence="2 3">
    <name type="scientific">Paraphaeosphaeria minitans</name>
    <dbReference type="NCBI Taxonomy" id="565426"/>
    <lineage>
        <taxon>Eukaryota</taxon>
        <taxon>Fungi</taxon>
        <taxon>Dikarya</taxon>
        <taxon>Ascomycota</taxon>
        <taxon>Pezizomycotina</taxon>
        <taxon>Dothideomycetes</taxon>
        <taxon>Pleosporomycetidae</taxon>
        <taxon>Pleosporales</taxon>
        <taxon>Massarineae</taxon>
        <taxon>Didymosphaeriaceae</taxon>
        <taxon>Paraphaeosphaeria</taxon>
    </lineage>
</organism>
<dbReference type="GO" id="GO:0046578">
    <property type="term" value="P:regulation of Ras protein signal transduction"/>
    <property type="evidence" value="ECO:0007669"/>
    <property type="project" value="TreeGrafter"/>
</dbReference>
<dbReference type="InterPro" id="IPR036610">
    <property type="entry name" value="PEBP-like_sf"/>
</dbReference>
<reference evidence="2" key="1">
    <citation type="journal article" date="2020" name="Mol. Plant Microbe Interact.">
        <title>Genome Sequence of the Biocontrol Agent Coniothyrium minitans strain Conio (IMI 134523).</title>
        <authorList>
            <person name="Patel D."/>
            <person name="Shittu T.A."/>
            <person name="Baroncelli R."/>
            <person name="Muthumeenakshi S."/>
            <person name="Osborne T.H."/>
            <person name="Janganan T.K."/>
            <person name="Sreenivasaprasad S."/>
        </authorList>
    </citation>
    <scope>NUCLEOTIDE SEQUENCE</scope>
    <source>
        <strain evidence="2">Conio</strain>
    </source>
</reference>
<evidence type="ECO:0000256" key="1">
    <source>
        <dbReference type="SAM" id="MobiDB-lite"/>
    </source>
</evidence>
<accession>A0A9P6GGP7</accession>
<feature type="compositionally biased region" description="Polar residues" evidence="1">
    <location>
        <begin position="74"/>
        <end position="85"/>
    </location>
</feature>
<dbReference type="SUPFAM" id="SSF49777">
    <property type="entry name" value="PEBP-like"/>
    <property type="match status" value="1"/>
</dbReference>
<protein>
    <recommendedName>
        <fullName evidence="4">PEBP-like protein</fullName>
    </recommendedName>
</protein>
<keyword evidence="3" id="KW-1185">Reference proteome</keyword>